<evidence type="ECO:0000256" key="5">
    <source>
        <dbReference type="SAM" id="MobiDB-lite"/>
    </source>
</evidence>
<organism evidence="8">
    <name type="scientific">Melampsora larici-populina (strain 98AG31 / pathotype 3-4-7)</name>
    <name type="common">Poplar leaf rust fungus</name>
    <dbReference type="NCBI Taxonomy" id="747676"/>
    <lineage>
        <taxon>Eukaryota</taxon>
        <taxon>Fungi</taxon>
        <taxon>Dikarya</taxon>
        <taxon>Basidiomycota</taxon>
        <taxon>Pucciniomycotina</taxon>
        <taxon>Pucciniomycetes</taxon>
        <taxon>Pucciniales</taxon>
        <taxon>Melampsoraceae</taxon>
        <taxon>Melampsora</taxon>
    </lineage>
</organism>
<name>F4S6V4_MELLP</name>
<dbReference type="HOGENOM" id="CLU_000845_0_1_1"/>
<evidence type="ECO:0000256" key="2">
    <source>
        <dbReference type="ARBA" id="ARBA00022552"/>
    </source>
</evidence>
<dbReference type="KEGG" id="mlr:MELLADRAFT_22369"/>
<evidence type="ECO:0000256" key="3">
    <source>
        <dbReference type="ARBA" id="ARBA00022737"/>
    </source>
</evidence>
<feature type="compositionally biased region" description="Acidic residues" evidence="5">
    <location>
        <begin position="1169"/>
        <end position="1182"/>
    </location>
</feature>
<dbReference type="eggNOG" id="KOG1070">
    <property type="taxonomic scope" value="Eukaryota"/>
</dbReference>
<dbReference type="VEuPathDB" id="FungiDB:MELLADRAFT_22369"/>
<dbReference type="SMART" id="SM00386">
    <property type="entry name" value="HAT"/>
    <property type="match status" value="5"/>
</dbReference>
<feature type="compositionally biased region" description="Basic and acidic residues" evidence="5">
    <location>
        <begin position="1118"/>
        <end position="1127"/>
    </location>
</feature>
<feature type="domain" description="S1 motif" evidence="6">
    <location>
        <begin position="925"/>
        <end position="995"/>
    </location>
</feature>
<dbReference type="SUPFAM" id="SSF50249">
    <property type="entry name" value="Nucleic acid-binding proteins"/>
    <property type="match status" value="5"/>
</dbReference>
<dbReference type="FunFam" id="2.40.50.140:FF:000103">
    <property type="entry name" value="protein RRP5 homolog"/>
    <property type="match status" value="2"/>
</dbReference>
<dbReference type="PANTHER" id="PTHR23270:SF10">
    <property type="entry name" value="PROTEIN RRP5 HOMOLOG"/>
    <property type="match status" value="1"/>
</dbReference>
<dbReference type="SUPFAM" id="SSF48452">
    <property type="entry name" value="TPR-like"/>
    <property type="match status" value="1"/>
</dbReference>
<dbReference type="GeneID" id="18926890"/>
<dbReference type="PANTHER" id="PTHR23270">
    <property type="entry name" value="PROGRAMMED CELL DEATH PROTEIN 11 PRE-RRNA PROCESSING PROTEIN RRP5"/>
    <property type="match status" value="1"/>
</dbReference>
<dbReference type="OrthoDB" id="412781at2759"/>
<feature type="compositionally biased region" description="Acidic residues" evidence="5">
    <location>
        <begin position="141"/>
        <end position="155"/>
    </location>
</feature>
<keyword evidence="3" id="KW-0677">Repeat</keyword>
<feature type="region of interest" description="Disordered" evidence="5">
    <location>
        <begin position="137"/>
        <end position="164"/>
    </location>
</feature>
<feature type="region of interest" description="Disordered" evidence="5">
    <location>
        <begin position="1094"/>
        <end position="1128"/>
    </location>
</feature>
<feature type="non-terminal residue" evidence="7">
    <location>
        <position position="1"/>
    </location>
</feature>
<reference evidence="8" key="1">
    <citation type="journal article" date="2011" name="Proc. Natl. Acad. Sci. U.S.A.">
        <title>Obligate biotrophy features unraveled by the genomic analysis of rust fungi.</title>
        <authorList>
            <person name="Duplessis S."/>
            <person name="Cuomo C.A."/>
            <person name="Lin Y.-C."/>
            <person name="Aerts A."/>
            <person name="Tisserant E."/>
            <person name="Veneault-Fourrey C."/>
            <person name="Joly D.L."/>
            <person name="Hacquard S."/>
            <person name="Amselem J."/>
            <person name="Cantarel B.L."/>
            <person name="Chiu R."/>
            <person name="Coutinho P.M."/>
            <person name="Feau N."/>
            <person name="Field M."/>
            <person name="Frey P."/>
            <person name="Gelhaye E."/>
            <person name="Goldberg J."/>
            <person name="Grabherr M.G."/>
            <person name="Kodira C.D."/>
            <person name="Kohler A."/>
            <person name="Kuees U."/>
            <person name="Lindquist E.A."/>
            <person name="Lucas S.M."/>
            <person name="Mago R."/>
            <person name="Mauceli E."/>
            <person name="Morin E."/>
            <person name="Murat C."/>
            <person name="Pangilinan J.L."/>
            <person name="Park R."/>
            <person name="Pearson M."/>
            <person name="Quesneville H."/>
            <person name="Rouhier N."/>
            <person name="Sakthikumar S."/>
            <person name="Salamov A.A."/>
            <person name="Schmutz J."/>
            <person name="Selles B."/>
            <person name="Shapiro H."/>
            <person name="Tanguay P."/>
            <person name="Tuskan G.A."/>
            <person name="Henrissat B."/>
            <person name="Van de Peer Y."/>
            <person name="Rouze P."/>
            <person name="Ellis J.G."/>
            <person name="Dodds P.N."/>
            <person name="Schein J.E."/>
            <person name="Zhong S."/>
            <person name="Hamelin R.C."/>
            <person name="Grigoriev I.V."/>
            <person name="Szabo L.J."/>
            <person name="Martin F."/>
        </authorList>
    </citation>
    <scope>NUCLEOTIDE SEQUENCE [LARGE SCALE GENOMIC DNA]</scope>
    <source>
        <strain evidence="8">98AG31 / pathotype 3-4-7</strain>
    </source>
</reference>
<dbReference type="InterPro" id="IPR045209">
    <property type="entry name" value="Rrp5"/>
</dbReference>
<feature type="domain" description="S1 motif" evidence="6">
    <location>
        <begin position="548"/>
        <end position="617"/>
    </location>
</feature>
<dbReference type="CDD" id="cd05697">
    <property type="entry name" value="S1_Rrp5_repeat_hs5"/>
    <property type="match status" value="1"/>
</dbReference>
<feature type="domain" description="S1 motif" evidence="6">
    <location>
        <begin position="637"/>
        <end position="705"/>
    </location>
</feature>
<feature type="non-terminal residue" evidence="7">
    <location>
        <position position="1489"/>
    </location>
</feature>
<protein>
    <recommendedName>
        <fullName evidence="6">S1 motif domain-containing protein</fullName>
    </recommendedName>
</protein>
<keyword evidence="8" id="KW-1185">Reference proteome</keyword>
<dbReference type="InParanoid" id="F4S6V4"/>
<feature type="compositionally biased region" description="Acidic residues" evidence="5">
    <location>
        <begin position="1096"/>
        <end position="1117"/>
    </location>
</feature>
<keyword evidence="2" id="KW-0698">rRNA processing</keyword>
<feature type="compositionally biased region" description="Basic and acidic residues" evidence="5">
    <location>
        <begin position="1191"/>
        <end position="1205"/>
    </location>
</feature>
<accession>F4S6V4</accession>
<dbReference type="GO" id="GO:0006364">
    <property type="term" value="P:rRNA processing"/>
    <property type="evidence" value="ECO:0007669"/>
    <property type="project" value="UniProtKB-KW"/>
</dbReference>
<evidence type="ECO:0000313" key="7">
    <source>
        <dbReference type="EMBL" id="EGF99658.1"/>
    </source>
</evidence>
<dbReference type="Gene3D" id="1.25.40.10">
    <property type="entry name" value="Tetratricopeptide repeat domain"/>
    <property type="match status" value="2"/>
</dbReference>
<evidence type="ECO:0000256" key="1">
    <source>
        <dbReference type="ARBA" id="ARBA00004604"/>
    </source>
</evidence>
<evidence type="ECO:0000256" key="4">
    <source>
        <dbReference type="ARBA" id="ARBA00023242"/>
    </source>
</evidence>
<feature type="domain" description="S1 motif" evidence="6">
    <location>
        <begin position="1017"/>
        <end position="1089"/>
    </location>
</feature>
<dbReference type="CDD" id="cd05693">
    <property type="entry name" value="S1_Rrp5_repeat_hs1_sc1"/>
    <property type="match status" value="1"/>
</dbReference>
<feature type="domain" description="S1 motif" evidence="6">
    <location>
        <begin position="451"/>
        <end position="531"/>
    </location>
</feature>
<sequence length="1489" mass="165622">SSLLNSVEVDFPRGGGTHLTAVEVKQAGHEGKTDADQIFIPDPKPVKDTSSSKRKRSLLDPSSHQRIKSNNISASQNTPFQNAYRIEHLNHRRLTSGLKLAGLIIEIRPLELIVALPSQLVGHVPITEISSYYTQKLQESTDQDDEDTDSEDDQSNSDKADDYQHRVKSGGLQGLNEIFKVGQWIRCMVIHTTSGTPNIAHRASPLVRAAHRVKLTIDPARLNGDLEKKDLSANMTLDGAVKSIEDNGYVVDLCVPVNSSQQASSSAPQTVTTFVLFSDAIKIPQTHLHNRELWQIGQIVRCRIDKVSKSGSTCTVFVDPTGIASSLLTTAINIDCVLPLHLVTCLITAVVPEEGLNVEFLGYYKGTIDLYNLGVGIGGTKVEDRFKAGQKIRARVLWHTRSSSPQKTFSLSLLDHCVNMVTPGLPLLLQNDTPNGLPSESIEHLMRFNIGYTFQSTRVCGVVKDWGLYVEYSDNSNQQRVIGFIHISAIRDTHLSDILVEGSGPYRLGTTHKAKVVGISPIDGMLQLSSQPSVVEQPYIRPQDVAVGEIVTAEVTRLCSSALFLSIFGGLDCVVWPDHYSDVKLQHPEKKFQAGMKLTARVLYVNPNKHRIALTLRKSLLDPTFSSITSYATAQPGMVTDAVITRVKARHLEIEFFGQTRGVIPIREAAEKFSESLSDFRAGRVVKVQILSVDPLARKILASIRCALDTEASKLRESGNVGDAVFATVKTIGDDHTILTLRRRLGKRNKMGGEIPIPGLISLSILAWRRKVTIDQLKEQLHVGDEIDDLVITAKDIQSNLIILGYAKGSKKQKQEPETERPLFNSSAFEVGDLVTGTVLDIHAKNLLMFLKKDGSENACVGQGFLSIEKLATREKKNCAVVKVDRQTSKVYLTLRSSRLNRGVQKSASEVRDRPIVSIKDLKKGDKIRGFIQRICEKAGLLVRIGTNLSAKVKISELFDQDIPDWVGKFKVGQVVSGVIITPVKASRGIQLSLRENPFGPKVSDPKKLVLEKFQEGQIVGTTIRKIEKYGMFLAIDDAGISGLCHVSQLSDDDEVDRNWAKKYKEGMRLQAALVKVDLKARRISLSIKPSIVGEQELDSGDDEDESDDEDVEEEELDHSNVEKDDSVDMVVTSKSVNQPLAVQIQAPCLALPGGFNWNSTVQTRAADEQDSDSEGSSDEDDHATSNHVTGQEKEVSEPEHRNSSHLENGSVTTSIADLERQLLGSPNSSLLWIQLMSCHIQQADLNEARETVKRALNGIHYREESEKLNVWIAWLNLENAYGTEEQMMKVFGEASKANDTKTVWLKMAEIYTESGKIEKANELYTKLVKKFSESSKAWSLYARFCLTNKQEAQTLELLARSLRSLPKHKHLKTMNKFAQYEFKHGEIERGRTLFEGLIASYPKRTDLWNVYIDLERTRLDRVRALFARMLSLKLNPKKSKFVFKKWLGIEKEFGDEASQNKVLEQARAYVQASQSNCTKEEGADEQDD</sequence>
<dbReference type="Pfam" id="PF00575">
    <property type="entry name" value="S1"/>
    <property type="match status" value="1"/>
</dbReference>
<dbReference type="Proteomes" id="UP000001072">
    <property type="component" value="Unassembled WGS sequence"/>
</dbReference>
<keyword evidence="4" id="KW-0539">Nucleus</keyword>
<feature type="region of interest" description="Disordered" evidence="5">
    <location>
        <begin position="1164"/>
        <end position="1211"/>
    </location>
</feature>
<proteinExistence type="predicted"/>
<dbReference type="Pfam" id="PF13174">
    <property type="entry name" value="TPR_6"/>
    <property type="match status" value="1"/>
</dbReference>
<dbReference type="RefSeq" id="XP_007417048.1">
    <property type="nucleotide sequence ID" value="XM_007416986.2"/>
</dbReference>
<dbReference type="InterPro" id="IPR003029">
    <property type="entry name" value="S1_domain"/>
</dbReference>
<dbReference type="PROSITE" id="PS50126">
    <property type="entry name" value="S1"/>
    <property type="match status" value="5"/>
</dbReference>
<evidence type="ECO:0000259" key="6">
    <source>
        <dbReference type="PROSITE" id="PS50126"/>
    </source>
</evidence>
<evidence type="ECO:0000313" key="8">
    <source>
        <dbReference type="Proteomes" id="UP000001072"/>
    </source>
</evidence>
<dbReference type="InterPro" id="IPR003107">
    <property type="entry name" value="HAT"/>
</dbReference>
<dbReference type="Gene3D" id="2.40.50.140">
    <property type="entry name" value="Nucleic acid-binding proteins"/>
    <property type="match status" value="7"/>
</dbReference>
<dbReference type="InterPro" id="IPR012340">
    <property type="entry name" value="NA-bd_OB-fold"/>
</dbReference>
<comment type="subcellular location">
    <subcellularLocation>
        <location evidence="1">Nucleus</location>
        <location evidence="1">Nucleolus</location>
    </subcellularLocation>
</comment>
<dbReference type="FunFam" id="1.25.40.10:FF:000727">
    <property type="entry name" value="Chromosome 1, whole genome shotgun sequence"/>
    <property type="match status" value="1"/>
</dbReference>
<dbReference type="SMART" id="SM00316">
    <property type="entry name" value="S1"/>
    <property type="match status" value="10"/>
</dbReference>
<dbReference type="InterPro" id="IPR019734">
    <property type="entry name" value="TPR_rpt"/>
</dbReference>
<dbReference type="GO" id="GO:0003723">
    <property type="term" value="F:RNA binding"/>
    <property type="evidence" value="ECO:0007669"/>
    <property type="project" value="TreeGrafter"/>
</dbReference>
<dbReference type="EMBL" id="GL883156">
    <property type="protein sequence ID" value="EGF99658.1"/>
    <property type="molecule type" value="Genomic_DNA"/>
</dbReference>
<dbReference type="InterPro" id="IPR011990">
    <property type="entry name" value="TPR-like_helical_dom_sf"/>
</dbReference>
<feature type="region of interest" description="Disordered" evidence="5">
    <location>
        <begin position="28"/>
        <end position="76"/>
    </location>
</feature>
<dbReference type="STRING" id="747676.F4S6V4"/>
<feature type="compositionally biased region" description="Polar residues" evidence="5">
    <location>
        <begin position="60"/>
        <end position="76"/>
    </location>
</feature>
<dbReference type="GO" id="GO:0032040">
    <property type="term" value="C:small-subunit processome"/>
    <property type="evidence" value="ECO:0007669"/>
    <property type="project" value="TreeGrafter"/>
</dbReference>
<dbReference type="FunCoup" id="F4S6V4">
    <property type="interactions" value="529"/>
</dbReference>
<gene>
    <name evidence="7" type="ORF">MELLADRAFT_22369</name>
</gene>
<dbReference type="InterPro" id="IPR048059">
    <property type="entry name" value="Rrp5_S1_rpt_hs1_sc1"/>
</dbReference>